<evidence type="ECO:0000256" key="1">
    <source>
        <dbReference type="SAM" id="MobiDB-lite"/>
    </source>
</evidence>
<dbReference type="STRING" id="1304275.C41B8_11513"/>
<protein>
    <submittedName>
        <fullName evidence="3">A/G-specific adenine glycosylase</fullName>
    </submittedName>
</protein>
<evidence type="ECO:0000313" key="4">
    <source>
        <dbReference type="Proteomes" id="UP000028302"/>
    </source>
</evidence>
<dbReference type="GO" id="GO:0090313">
    <property type="term" value="P:regulation of protein targeting to membrane"/>
    <property type="evidence" value="ECO:0007669"/>
    <property type="project" value="TreeGrafter"/>
</dbReference>
<dbReference type="PANTHER" id="PTHR30441">
    <property type="entry name" value="DUF748 DOMAIN-CONTAINING PROTEIN"/>
    <property type="match status" value="1"/>
</dbReference>
<dbReference type="OrthoDB" id="9766390at2"/>
<keyword evidence="4" id="KW-1185">Reference proteome</keyword>
<accession>A0A084IK41</accession>
<organism evidence="3 4">
    <name type="scientific">Salinisphaera hydrothermalis (strain C41B8)</name>
    <dbReference type="NCBI Taxonomy" id="1304275"/>
    <lineage>
        <taxon>Bacteria</taxon>
        <taxon>Pseudomonadati</taxon>
        <taxon>Pseudomonadota</taxon>
        <taxon>Gammaproteobacteria</taxon>
        <taxon>Salinisphaerales</taxon>
        <taxon>Salinisphaeraceae</taxon>
        <taxon>Salinisphaera</taxon>
    </lineage>
</organism>
<dbReference type="Proteomes" id="UP000028302">
    <property type="component" value="Unassembled WGS sequence"/>
</dbReference>
<dbReference type="InterPro" id="IPR007844">
    <property type="entry name" value="AsmA"/>
</dbReference>
<name>A0A084IK41_SALHC</name>
<proteinExistence type="predicted"/>
<dbReference type="GO" id="GO:0005886">
    <property type="term" value="C:plasma membrane"/>
    <property type="evidence" value="ECO:0007669"/>
    <property type="project" value="TreeGrafter"/>
</dbReference>
<dbReference type="eggNOG" id="COG2982">
    <property type="taxonomic scope" value="Bacteria"/>
</dbReference>
<evidence type="ECO:0000259" key="2">
    <source>
        <dbReference type="Pfam" id="PF05170"/>
    </source>
</evidence>
<evidence type="ECO:0000313" key="3">
    <source>
        <dbReference type="EMBL" id="KEZ77075.1"/>
    </source>
</evidence>
<comment type="caution">
    <text evidence="3">The sequence shown here is derived from an EMBL/GenBank/DDBJ whole genome shotgun (WGS) entry which is preliminary data.</text>
</comment>
<dbReference type="EMBL" id="APNK01000017">
    <property type="protein sequence ID" value="KEZ77075.1"/>
    <property type="molecule type" value="Genomic_DNA"/>
</dbReference>
<reference evidence="3 4" key="1">
    <citation type="submission" date="2013-03" db="EMBL/GenBank/DDBJ databases">
        <title>Salinisphaera hydrothermalis C41B8 Genome Sequencing.</title>
        <authorList>
            <person name="Li C."/>
            <person name="Lai Q."/>
            <person name="Shao Z."/>
        </authorList>
    </citation>
    <scope>NUCLEOTIDE SEQUENCE [LARGE SCALE GENOMIC DNA]</scope>
    <source>
        <strain evidence="3 4">C41B8</strain>
    </source>
</reference>
<dbReference type="PANTHER" id="PTHR30441:SF4">
    <property type="entry name" value="PROTEIN ASMA"/>
    <property type="match status" value="1"/>
</dbReference>
<dbReference type="Pfam" id="PF05170">
    <property type="entry name" value="AsmA"/>
    <property type="match status" value="1"/>
</dbReference>
<sequence>MKTWVKIVIGAVAALVVVVVMALVVLRVTIDPDAYRARIDAAVTDAIGREVDIDGPIRLSLLPWPSIRFGAVTVANADGFGSQPLARIRAGHVTLRVLPLFTGHLRLGTLNIRGLDLALSRNANGQTNWQSIVHRLSAAAPAARPSPDGARSRHHTGLPLSSLKIGAVEISRADVRYDDDAHDRHYRLKGADLETGRISNGHPFRLEAGGDLSWPGSHMTAAVHLVSRIEPNVADRFYRFSGLSVNVLARGPAVPGGKQEANLGASGDLDLEAGRFGLDDVSLQADGLTITGNVDGTGLHDRLAYNGRITVAEFSPRSTLQQLELHPPKTQAAAALTSASFDAQFEGGAHVVHFKQIAAKLDKSTLSGTVNVRDFADPHYGFDLNLDTLDVDSYLPPGSAAQAQTSQPAQTGGGAAQKAAEFDLAPLHHLRMRGQLRIGSLTTANLNIHNALAQVSAADSVLRIAPLTADIYGGTLKLNGGVDASGPRPAYALFGHFRHVAIEPLLKDVADSDRLEGNADVAIDLHATGRQVAQLKRSLSGTAQFALNDGQINGFDLVGMLLAAHEQAHGKSARAASANGTTEFDHLGGRFTVDHGMASSDAFTIDAGPLTGGGEGQYSLKDNRLDYTLRLAVAQDAGQRLAPLAGLTVPMHLQGALLSPSYSIDIQKAAHTGSPDDGSTIQR</sequence>
<gene>
    <name evidence="3" type="ORF">C41B8_11513</name>
</gene>
<dbReference type="AlphaFoldDB" id="A0A084IK41"/>
<dbReference type="InterPro" id="IPR052894">
    <property type="entry name" value="AsmA-related"/>
</dbReference>
<feature type="domain" description="AsmA" evidence="2">
    <location>
        <begin position="1"/>
        <end position="600"/>
    </location>
</feature>
<feature type="compositionally biased region" description="Low complexity" evidence="1">
    <location>
        <begin position="397"/>
        <end position="410"/>
    </location>
</feature>
<dbReference type="RefSeq" id="WP_037338212.1">
    <property type="nucleotide sequence ID" value="NZ_APNK01000017.1"/>
</dbReference>
<feature type="region of interest" description="Disordered" evidence="1">
    <location>
        <begin position="397"/>
        <end position="417"/>
    </location>
</feature>